<sequence length="257" mass="27833">MKNPETLKGKVIWITGASQGIGRQLALAAAKRGGTVVATARSYGNLDRLQHETQGLEGIVIPMPADVTDQDAIIRAADEIMTRFGRVDIAVLNAGTFIKTDGVDFRSTDMRKHLELNVMGVCHCLDALIPMMVGQQSGTIAINASLAGYRGLPGAAAYGASKAALINMAESLYSDLKPHGVEVKVISPGFVKTPLTDKNTFKMPFLMEVESAADAILSGLDSQHFEIRFPKTFGMIMGFLRILPYKAYFSVTRRLNQ</sequence>
<keyword evidence="4" id="KW-1185">Reference proteome</keyword>
<dbReference type="InterPro" id="IPR036291">
    <property type="entry name" value="NAD(P)-bd_dom_sf"/>
</dbReference>
<keyword evidence="2" id="KW-0560">Oxidoreductase</keyword>
<proteinExistence type="inferred from homology"/>
<dbReference type="Proteomes" id="UP000028073">
    <property type="component" value="Unassembled WGS sequence"/>
</dbReference>
<dbReference type="SUPFAM" id="SSF51735">
    <property type="entry name" value="NAD(P)-binding Rossmann-fold domains"/>
    <property type="match status" value="1"/>
</dbReference>
<evidence type="ECO:0000313" key="4">
    <source>
        <dbReference type="Proteomes" id="UP000028073"/>
    </source>
</evidence>
<dbReference type="PRINTS" id="PR00081">
    <property type="entry name" value="GDHRDH"/>
</dbReference>
<comment type="caution">
    <text evidence="3">The sequence shown here is derived from an EMBL/GenBank/DDBJ whole genome shotgun (WGS) entry which is preliminary data.</text>
</comment>
<dbReference type="PANTHER" id="PTHR44196">
    <property type="entry name" value="DEHYDROGENASE/REDUCTASE SDR FAMILY MEMBER 7B"/>
    <property type="match status" value="1"/>
</dbReference>
<dbReference type="STRING" id="1137799.GZ78_17345"/>
<dbReference type="InterPro" id="IPR002347">
    <property type="entry name" value="SDR_fam"/>
</dbReference>
<dbReference type="AlphaFoldDB" id="A0A081NGE5"/>
<comment type="similarity">
    <text evidence="1">Belongs to the short-chain dehydrogenases/reductases (SDR) family.</text>
</comment>
<accession>A0A081NGE5</accession>
<dbReference type="OrthoDB" id="335726at2"/>
<dbReference type="EMBL" id="JOKH01000003">
    <property type="protein sequence ID" value="KEQ17518.1"/>
    <property type="molecule type" value="Genomic_DNA"/>
</dbReference>
<dbReference type="PANTHER" id="PTHR44196:SF1">
    <property type="entry name" value="DEHYDROGENASE_REDUCTASE SDR FAMILY MEMBER 7B"/>
    <property type="match status" value="1"/>
</dbReference>
<dbReference type="Pfam" id="PF00106">
    <property type="entry name" value="adh_short"/>
    <property type="match status" value="1"/>
</dbReference>
<organism evidence="3 4">
    <name type="scientific">Endozoicomonas numazuensis</name>
    <dbReference type="NCBI Taxonomy" id="1137799"/>
    <lineage>
        <taxon>Bacteria</taxon>
        <taxon>Pseudomonadati</taxon>
        <taxon>Pseudomonadota</taxon>
        <taxon>Gammaproteobacteria</taxon>
        <taxon>Oceanospirillales</taxon>
        <taxon>Endozoicomonadaceae</taxon>
        <taxon>Endozoicomonas</taxon>
    </lineage>
</organism>
<dbReference type="eggNOG" id="COG0300">
    <property type="taxonomic scope" value="Bacteria"/>
</dbReference>
<dbReference type="Gene3D" id="3.40.50.720">
    <property type="entry name" value="NAD(P)-binding Rossmann-like Domain"/>
    <property type="match status" value="1"/>
</dbReference>
<evidence type="ECO:0000256" key="1">
    <source>
        <dbReference type="ARBA" id="ARBA00006484"/>
    </source>
</evidence>
<evidence type="ECO:0000313" key="3">
    <source>
        <dbReference type="EMBL" id="KEQ17518.1"/>
    </source>
</evidence>
<evidence type="ECO:0000256" key="2">
    <source>
        <dbReference type="ARBA" id="ARBA00023002"/>
    </source>
</evidence>
<dbReference type="RefSeq" id="WP_034837880.1">
    <property type="nucleotide sequence ID" value="NZ_JOKH01000003.1"/>
</dbReference>
<reference evidence="3 4" key="1">
    <citation type="submission" date="2014-06" db="EMBL/GenBank/DDBJ databases">
        <title>Whole Genome Sequences of Three Symbiotic Endozoicomonas Bacteria.</title>
        <authorList>
            <person name="Neave M.J."/>
            <person name="Apprill A."/>
            <person name="Voolstra C.R."/>
        </authorList>
    </citation>
    <scope>NUCLEOTIDE SEQUENCE [LARGE SCALE GENOMIC DNA]</scope>
    <source>
        <strain evidence="3 4">DSM 25634</strain>
    </source>
</reference>
<protein>
    <submittedName>
        <fullName evidence="3">Oxidoreductase</fullName>
    </submittedName>
</protein>
<name>A0A081NGE5_9GAMM</name>
<dbReference type="GO" id="GO:0016491">
    <property type="term" value="F:oxidoreductase activity"/>
    <property type="evidence" value="ECO:0007669"/>
    <property type="project" value="UniProtKB-KW"/>
</dbReference>
<dbReference type="GO" id="GO:0016020">
    <property type="term" value="C:membrane"/>
    <property type="evidence" value="ECO:0007669"/>
    <property type="project" value="TreeGrafter"/>
</dbReference>
<gene>
    <name evidence="3" type="ORF">GZ78_17345</name>
</gene>